<dbReference type="InterPro" id="IPR048052">
    <property type="entry name" value="FM1-like"/>
</dbReference>
<evidence type="ECO:0000313" key="10">
    <source>
        <dbReference type="Proteomes" id="UP001252875"/>
    </source>
</evidence>
<feature type="chain" id="PRO_5046865355" evidence="6">
    <location>
        <begin position="27"/>
        <end position="557"/>
    </location>
</feature>
<protein>
    <submittedName>
        <fullName evidence="9">SpaH/EbpB family LPXTG-anchored major pilin</fullName>
    </submittedName>
</protein>
<accession>A0ABU3F5W5</accession>
<proteinExistence type="predicted"/>
<feature type="domain" description="Gram-positive cocci surface proteins LPxTG" evidence="7">
    <location>
        <begin position="518"/>
        <end position="556"/>
    </location>
</feature>
<gene>
    <name evidence="9" type="ORF">P7D85_21435</name>
</gene>
<dbReference type="InterPro" id="IPR026466">
    <property type="entry name" value="Fim_isopep_form_D2_dom"/>
</dbReference>
<evidence type="ECO:0000256" key="6">
    <source>
        <dbReference type="SAM" id="SignalP"/>
    </source>
</evidence>
<evidence type="ECO:0000256" key="4">
    <source>
        <dbReference type="ARBA" id="ARBA00023088"/>
    </source>
</evidence>
<keyword evidence="2" id="KW-0964">Secreted</keyword>
<evidence type="ECO:0000259" key="8">
    <source>
        <dbReference type="Pfam" id="PF16555"/>
    </source>
</evidence>
<dbReference type="NCBIfam" id="TIGR01167">
    <property type="entry name" value="LPXTG_anchor"/>
    <property type="match status" value="1"/>
</dbReference>
<feature type="transmembrane region" description="Helical" evidence="5">
    <location>
        <begin position="529"/>
        <end position="551"/>
    </location>
</feature>
<feature type="domain" description="Gram-positive pilin subunit D1 N-terminal" evidence="8">
    <location>
        <begin position="35"/>
        <end position="205"/>
    </location>
</feature>
<dbReference type="Gene3D" id="2.60.40.740">
    <property type="match status" value="1"/>
</dbReference>
<keyword evidence="5" id="KW-1133">Transmembrane helix</keyword>
<dbReference type="Pfam" id="PF16555">
    <property type="entry name" value="GramPos_pilinD1"/>
    <property type="match status" value="1"/>
</dbReference>
<dbReference type="Proteomes" id="UP001252875">
    <property type="component" value="Unassembled WGS sequence"/>
</dbReference>
<keyword evidence="10" id="KW-1185">Reference proteome</keyword>
<keyword evidence="5" id="KW-0472">Membrane</keyword>
<keyword evidence="5" id="KW-0812">Transmembrane</keyword>
<dbReference type="NCBIfam" id="NF033902">
    <property type="entry name" value="iso_D2_wall_anc"/>
    <property type="match status" value="1"/>
</dbReference>
<dbReference type="InterPro" id="IPR013783">
    <property type="entry name" value="Ig-like_fold"/>
</dbReference>
<feature type="signal peptide" evidence="6">
    <location>
        <begin position="1"/>
        <end position="26"/>
    </location>
</feature>
<keyword evidence="4" id="KW-0572">Peptidoglycan-anchor</keyword>
<evidence type="ECO:0000256" key="3">
    <source>
        <dbReference type="ARBA" id="ARBA00022729"/>
    </source>
</evidence>
<evidence type="ECO:0000256" key="2">
    <source>
        <dbReference type="ARBA" id="ARBA00022525"/>
    </source>
</evidence>
<evidence type="ECO:0000256" key="1">
    <source>
        <dbReference type="ARBA" id="ARBA00022512"/>
    </source>
</evidence>
<dbReference type="EMBL" id="JARPYI010000018">
    <property type="protein sequence ID" value="MDT2602331.1"/>
    <property type="molecule type" value="Genomic_DNA"/>
</dbReference>
<dbReference type="RefSeq" id="WP_311823555.1">
    <property type="nucleotide sequence ID" value="NZ_JARPYF010000017.1"/>
</dbReference>
<dbReference type="InterPro" id="IPR019931">
    <property type="entry name" value="LPXTG_anchor"/>
</dbReference>
<dbReference type="InterPro" id="IPR032364">
    <property type="entry name" value="GramPos_pilinD1_N"/>
</dbReference>
<evidence type="ECO:0000313" key="9">
    <source>
        <dbReference type="EMBL" id="MDT2602331.1"/>
    </source>
</evidence>
<keyword evidence="3 6" id="KW-0732">Signal</keyword>
<dbReference type="Gene3D" id="2.60.40.10">
    <property type="entry name" value="Immunoglobulins"/>
    <property type="match status" value="2"/>
</dbReference>
<organism evidence="9 10">
    <name type="scientific">Enterococcus hulanensis</name>
    <dbReference type="NCBI Taxonomy" id="2559929"/>
    <lineage>
        <taxon>Bacteria</taxon>
        <taxon>Bacillati</taxon>
        <taxon>Bacillota</taxon>
        <taxon>Bacilli</taxon>
        <taxon>Lactobacillales</taxon>
        <taxon>Enterococcaceae</taxon>
        <taxon>Enterococcus</taxon>
    </lineage>
</organism>
<name>A0ABU3F5W5_9ENTE</name>
<reference evidence="9 10" key="1">
    <citation type="submission" date="2023-03" db="EMBL/GenBank/DDBJ databases">
        <authorList>
            <person name="Shen W."/>
            <person name="Cai J."/>
        </authorList>
    </citation>
    <scope>NUCLEOTIDE SEQUENCE [LARGE SCALE GENOMIC DNA]</scope>
    <source>
        <strain evidence="9 10">D6-4</strain>
    </source>
</reference>
<comment type="caution">
    <text evidence="9">The sequence shown here is derived from an EMBL/GenBank/DDBJ whole genome shotgun (WGS) entry which is preliminary data.</text>
</comment>
<dbReference type="Pfam" id="PF00746">
    <property type="entry name" value="Gram_pos_anchor"/>
    <property type="match status" value="1"/>
</dbReference>
<sequence length="557" mass="59108">MKKLSKVLAVVALLFTTFGSGLSAFADHDAIQPTSGDLTIHKHWAEDNSQIGSEGNGLEDNTITNPPVKDVQFNVYKLTPKATTDPTVPPSEKDGAVYTTNGAKTELSVAYNGNTYTYTMALEAGSGKTDANGILKLTGLKGFYYVEEDLAKSVSPKPTIPDGSGGTEEVTIASPIKPFVISVPMTHPTDLDKWNTDVHVYPKNQGQTPTKDMDGASSNSVNIGDEIGYNIKVNIPSDIEDYAVYKINDKLDSALTYKTNTAKAYVYKDNGSGGWTKSEIPNPGNANYTVTDADPTTGTGNENTLTVEFTQAGLDELQTYMTTTGGSYTHVGIEFTTIVNENVVSKPNYTIVNKGEIEFNNGLTTGNEKVPTTETETNVGRVTIDKKDQKGNALTGAEFQIANSNANATAGQFIKVLVDGSGKITDLVYPGDTGYAAALDWIVKPGATTGLGVVSGKFYATGFDGLKTHSGADASKVALKYYVVETLAPDGYNLLDGPVEVDFTNENAAHVVTKEVINSKGFKLPATGGMGLILLTIAGIVLIGLAVMVILPKKRQA</sequence>
<dbReference type="NCBIfam" id="TIGR04226">
    <property type="entry name" value="RrgB_K2N_iso_D2"/>
    <property type="match status" value="1"/>
</dbReference>
<evidence type="ECO:0000256" key="5">
    <source>
        <dbReference type="SAM" id="Phobius"/>
    </source>
</evidence>
<keyword evidence="1" id="KW-0134">Cell wall</keyword>
<evidence type="ECO:0000259" key="7">
    <source>
        <dbReference type="Pfam" id="PF00746"/>
    </source>
</evidence>